<dbReference type="Proteomes" id="UP001459277">
    <property type="component" value="Unassembled WGS sequence"/>
</dbReference>
<dbReference type="AlphaFoldDB" id="A0AAW2BJE2"/>
<reference evidence="2 3" key="1">
    <citation type="submission" date="2024-01" db="EMBL/GenBank/DDBJ databases">
        <title>A telomere-to-telomere, gap-free genome of sweet tea (Lithocarpus litseifolius).</title>
        <authorList>
            <person name="Zhou J."/>
        </authorList>
    </citation>
    <scope>NUCLEOTIDE SEQUENCE [LARGE SCALE GENOMIC DNA]</scope>
    <source>
        <strain evidence="2">Zhou-2022a</strain>
        <tissue evidence="2">Leaf</tissue>
    </source>
</reference>
<gene>
    <name evidence="2" type="ORF">SO802_030469</name>
</gene>
<keyword evidence="3" id="KW-1185">Reference proteome</keyword>
<comment type="caution">
    <text evidence="2">The sequence shown here is derived from an EMBL/GenBank/DDBJ whole genome shotgun (WGS) entry which is preliminary data.</text>
</comment>
<keyword evidence="1" id="KW-1133">Transmembrane helix</keyword>
<proteinExistence type="predicted"/>
<feature type="transmembrane region" description="Helical" evidence="1">
    <location>
        <begin position="123"/>
        <end position="145"/>
    </location>
</feature>
<keyword evidence="1" id="KW-0812">Transmembrane</keyword>
<evidence type="ECO:0000256" key="1">
    <source>
        <dbReference type="SAM" id="Phobius"/>
    </source>
</evidence>
<evidence type="ECO:0000313" key="3">
    <source>
        <dbReference type="Proteomes" id="UP001459277"/>
    </source>
</evidence>
<dbReference type="EMBL" id="JAZDWU010000011">
    <property type="protein sequence ID" value="KAK9985518.1"/>
    <property type="molecule type" value="Genomic_DNA"/>
</dbReference>
<organism evidence="2 3">
    <name type="scientific">Lithocarpus litseifolius</name>
    <dbReference type="NCBI Taxonomy" id="425828"/>
    <lineage>
        <taxon>Eukaryota</taxon>
        <taxon>Viridiplantae</taxon>
        <taxon>Streptophyta</taxon>
        <taxon>Embryophyta</taxon>
        <taxon>Tracheophyta</taxon>
        <taxon>Spermatophyta</taxon>
        <taxon>Magnoliopsida</taxon>
        <taxon>eudicotyledons</taxon>
        <taxon>Gunneridae</taxon>
        <taxon>Pentapetalae</taxon>
        <taxon>rosids</taxon>
        <taxon>fabids</taxon>
        <taxon>Fagales</taxon>
        <taxon>Fagaceae</taxon>
        <taxon>Lithocarpus</taxon>
    </lineage>
</organism>
<sequence length="186" mass="21028">MKSRYNWAIQGDINTAFYHTSTLVRRKRNRIDCIKNHLEEWIHDEEVVAEIIREGFLKLFCTVKTSAPKANWSIPRWPTFLSKESIQKLNLPVTCLEIKAALWSIKPFKAPGPDEIALCPKAIGLGLGLMVLILNYLLPLALLGLKLTLAKRLPSLRNLSYGIHSSFSEFGNYGFKETDAASKISI</sequence>
<accession>A0AAW2BJE2</accession>
<evidence type="ECO:0000313" key="2">
    <source>
        <dbReference type="EMBL" id="KAK9985518.1"/>
    </source>
</evidence>
<name>A0AAW2BJE2_9ROSI</name>
<keyword evidence="1" id="KW-0472">Membrane</keyword>
<protein>
    <submittedName>
        <fullName evidence="2">Uncharacterized protein</fullName>
    </submittedName>
</protein>